<keyword evidence="2" id="KW-0472">Membrane</keyword>
<evidence type="ECO:0000313" key="5">
    <source>
        <dbReference type="Proteomes" id="UP000662088"/>
    </source>
</evidence>
<keyword evidence="2" id="KW-0812">Transmembrane</keyword>
<feature type="compositionally biased region" description="Acidic residues" evidence="1">
    <location>
        <begin position="160"/>
        <end position="175"/>
    </location>
</feature>
<dbReference type="PROSITE" id="PS51849">
    <property type="entry name" value="RSGI_N"/>
    <property type="match status" value="1"/>
</dbReference>
<evidence type="ECO:0000313" key="4">
    <source>
        <dbReference type="EMBL" id="MBC5640025.1"/>
    </source>
</evidence>
<dbReference type="InterPro" id="IPR024449">
    <property type="entry name" value="Anti-sigma_RsgI_N"/>
</dbReference>
<feature type="domain" description="RsgI N-terminal anti-sigma" evidence="3">
    <location>
        <begin position="183"/>
        <end position="229"/>
    </location>
</feature>
<reference evidence="4" key="1">
    <citation type="submission" date="2020-08" db="EMBL/GenBank/DDBJ databases">
        <title>Genome public.</title>
        <authorList>
            <person name="Liu C."/>
            <person name="Sun Q."/>
        </authorList>
    </citation>
    <scope>NUCLEOTIDE SEQUENCE</scope>
    <source>
        <strain evidence="4">NSJ-42</strain>
    </source>
</reference>
<evidence type="ECO:0000256" key="2">
    <source>
        <dbReference type="SAM" id="Phobius"/>
    </source>
</evidence>
<feature type="region of interest" description="Disordered" evidence="1">
    <location>
        <begin position="155"/>
        <end position="178"/>
    </location>
</feature>
<accession>A0A8I0ADZ8</accession>
<evidence type="ECO:0000259" key="3">
    <source>
        <dbReference type="PROSITE" id="PS51849"/>
    </source>
</evidence>
<keyword evidence="2" id="KW-1133">Transmembrane helix</keyword>
<proteinExistence type="predicted"/>
<evidence type="ECO:0000256" key="1">
    <source>
        <dbReference type="SAM" id="MobiDB-lite"/>
    </source>
</evidence>
<dbReference type="EMBL" id="JACOOQ010000008">
    <property type="protein sequence ID" value="MBC5640025.1"/>
    <property type="molecule type" value="Genomic_DNA"/>
</dbReference>
<dbReference type="Proteomes" id="UP000662088">
    <property type="component" value="Unassembled WGS sequence"/>
</dbReference>
<comment type="caution">
    <text evidence="4">The sequence shown here is derived from an EMBL/GenBank/DDBJ whole genome shotgun (WGS) entry which is preliminary data.</text>
</comment>
<dbReference type="AlphaFoldDB" id="A0A8I0ADZ8"/>
<organism evidence="4 5">
    <name type="scientific">Clostridium lentum</name>
    <dbReference type="NCBI Taxonomy" id="2763037"/>
    <lineage>
        <taxon>Bacteria</taxon>
        <taxon>Bacillati</taxon>
        <taxon>Bacillota</taxon>
        <taxon>Clostridia</taxon>
        <taxon>Eubacteriales</taxon>
        <taxon>Clostridiaceae</taxon>
        <taxon>Clostridium</taxon>
    </lineage>
</organism>
<gene>
    <name evidence="4" type="ORF">H8R92_06170</name>
</gene>
<dbReference type="RefSeq" id="WP_022212056.1">
    <property type="nucleotide sequence ID" value="NZ_JACOOQ010000008.1"/>
</dbReference>
<sequence>MSEYKKGKYSFSLAPALVLVGKEIVEERKNQVEKFIRELEDYDVILRDLAEEEVSFDLRNDLLNIAMYISETAEIYNEFYEKKELPINKISKGVLKSRQFLQKWRDYIIVYSLILGDYNYKYIADYLKIIQKKEDVEEKIDNNVISFNNIDNFNSKDKEDENDEYSNEESEEPSLLEDNSEKVKGVILYKRKEKAIILTSSGEFIKSKIDNENIGEEVSVNIKKKFKNIKFYIVILILFTICGLSIGTYKYFKGVTTIIFEADEQITLEVNVFNRVVRSKSNVSNVRSILEKVEVQDRDVDTAIYKLIKYCNEEEQISKGQVLITVTGNAIKHGVLSDTSQYISEEGINVKFNNAGYESNLK</sequence>
<dbReference type="Pfam" id="PF12791">
    <property type="entry name" value="RsgI_N"/>
    <property type="match status" value="1"/>
</dbReference>
<feature type="transmembrane region" description="Helical" evidence="2">
    <location>
        <begin position="231"/>
        <end position="252"/>
    </location>
</feature>
<name>A0A8I0ADZ8_9CLOT</name>
<protein>
    <submittedName>
        <fullName evidence="4">Anti-sigma factor domain-containing protein</fullName>
    </submittedName>
</protein>
<keyword evidence="5" id="KW-1185">Reference proteome</keyword>